<keyword evidence="1" id="KW-0472">Membrane</keyword>
<reference evidence="2 3" key="1">
    <citation type="submission" date="2016-11" db="EMBL/GenBank/DDBJ databases">
        <authorList>
            <person name="Jaros S."/>
            <person name="Januszkiewicz K."/>
            <person name="Wedrychowicz H."/>
        </authorList>
    </citation>
    <scope>NUCLEOTIDE SEQUENCE [LARGE SCALE GENOMIC DNA]</scope>
    <source>
        <strain evidence="2 3">DSM 21864</strain>
    </source>
</reference>
<sequence>MKNLFKRLSLFVLSLLFIFGLNVFIAGNGSFIDKVDLFKATKVLFYIANAEEEKPSKAYFLNDRGQVNESIFTKEDVLWPGRKIVKDFYIVNNNEFIFNIKNFKTNGSITLNNNKNLTSNNSAYKDFVDNVNVKLYMENKEIFNGNAEEFLNMEIINEKIIVMAKDKMKFSMDISMSENASNESMGISYMFKILANINDEDTSTSTLVKTGSLINTKILTITGATFIILGFIIFLNKKLD</sequence>
<evidence type="ECO:0000313" key="3">
    <source>
        <dbReference type="Proteomes" id="UP000184080"/>
    </source>
</evidence>
<dbReference type="RefSeq" id="WP_073006464.1">
    <property type="nucleotide sequence ID" value="NZ_FQZO01000003.1"/>
</dbReference>
<keyword evidence="1" id="KW-1133">Transmembrane helix</keyword>
<protein>
    <submittedName>
        <fullName evidence="2">Uncharacterized protein</fullName>
    </submittedName>
</protein>
<organism evidence="2 3">
    <name type="scientific">Clostridium amylolyticum</name>
    <dbReference type="NCBI Taxonomy" id="1121298"/>
    <lineage>
        <taxon>Bacteria</taxon>
        <taxon>Bacillati</taxon>
        <taxon>Bacillota</taxon>
        <taxon>Clostridia</taxon>
        <taxon>Eubacteriales</taxon>
        <taxon>Clostridiaceae</taxon>
        <taxon>Clostridium</taxon>
    </lineage>
</organism>
<dbReference type="OrthoDB" id="2087589at2"/>
<keyword evidence="3" id="KW-1185">Reference proteome</keyword>
<accession>A0A1M6GRE1</accession>
<name>A0A1M6GRE1_9CLOT</name>
<dbReference type="AlphaFoldDB" id="A0A1M6GRE1"/>
<evidence type="ECO:0000256" key="1">
    <source>
        <dbReference type="SAM" id="Phobius"/>
    </source>
</evidence>
<keyword evidence="1" id="KW-0812">Transmembrane</keyword>
<gene>
    <name evidence="2" type="ORF">SAMN05444401_2212</name>
</gene>
<proteinExistence type="predicted"/>
<dbReference type="Proteomes" id="UP000184080">
    <property type="component" value="Unassembled WGS sequence"/>
</dbReference>
<feature type="transmembrane region" description="Helical" evidence="1">
    <location>
        <begin position="218"/>
        <end position="235"/>
    </location>
</feature>
<dbReference type="EMBL" id="FQZO01000003">
    <property type="protein sequence ID" value="SHJ12478.1"/>
    <property type="molecule type" value="Genomic_DNA"/>
</dbReference>
<evidence type="ECO:0000313" key="2">
    <source>
        <dbReference type="EMBL" id="SHJ12478.1"/>
    </source>
</evidence>